<organism evidence="1 2">
    <name type="scientific">Roseiconus nitratireducens</name>
    <dbReference type="NCBI Taxonomy" id="2605748"/>
    <lineage>
        <taxon>Bacteria</taxon>
        <taxon>Pseudomonadati</taxon>
        <taxon>Planctomycetota</taxon>
        <taxon>Planctomycetia</taxon>
        <taxon>Pirellulales</taxon>
        <taxon>Pirellulaceae</taxon>
        <taxon>Roseiconus</taxon>
    </lineage>
</organism>
<gene>
    <name evidence="1" type="ORF">FYK55_19970</name>
</gene>
<dbReference type="AlphaFoldDB" id="A0A5M6CZL7"/>
<keyword evidence="2" id="KW-1185">Reference proteome</keyword>
<proteinExistence type="predicted"/>
<dbReference type="Proteomes" id="UP000324479">
    <property type="component" value="Unassembled WGS sequence"/>
</dbReference>
<comment type="caution">
    <text evidence="1">The sequence shown here is derived from an EMBL/GenBank/DDBJ whole genome shotgun (WGS) entry which is preliminary data.</text>
</comment>
<dbReference type="EMBL" id="VWOX01000012">
    <property type="protein sequence ID" value="KAA5540671.1"/>
    <property type="molecule type" value="Genomic_DNA"/>
</dbReference>
<accession>A0A5M6CZL7</accession>
<dbReference type="RefSeq" id="WP_150078235.1">
    <property type="nucleotide sequence ID" value="NZ_VWOX01000012.1"/>
</dbReference>
<sequence length="96" mass="10674">MTAGESHPQRTADAVLEESFLQLRAKLLEIGATLDRLDRCGGAGELSGANSQKRALLDQALEIVGSEQPDRAERLQQLFSREYQQDWRQKFGIGSD</sequence>
<reference evidence="1 2" key="1">
    <citation type="submission" date="2019-08" db="EMBL/GenBank/DDBJ databases">
        <authorList>
            <person name="Dhanesh K."/>
            <person name="Kumar G."/>
            <person name="Sasikala C."/>
            <person name="Venkata Ramana C."/>
        </authorList>
    </citation>
    <scope>NUCLEOTIDE SEQUENCE [LARGE SCALE GENOMIC DNA]</scope>
    <source>
        <strain evidence="1 2">JC645</strain>
    </source>
</reference>
<evidence type="ECO:0000313" key="2">
    <source>
        <dbReference type="Proteomes" id="UP000324479"/>
    </source>
</evidence>
<protein>
    <submittedName>
        <fullName evidence="1">Uncharacterized protein</fullName>
    </submittedName>
</protein>
<evidence type="ECO:0000313" key="1">
    <source>
        <dbReference type="EMBL" id="KAA5540671.1"/>
    </source>
</evidence>
<name>A0A5M6CZL7_9BACT</name>